<proteinExistence type="predicted"/>
<dbReference type="Proteomes" id="UP001204142">
    <property type="component" value="Unassembled WGS sequence"/>
</dbReference>
<feature type="coiled-coil region" evidence="1">
    <location>
        <begin position="36"/>
        <end position="63"/>
    </location>
</feature>
<dbReference type="RefSeq" id="WP_256763902.1">
    <property type="nucleotide sequence ID" value="NZ_JANIGO010000002.1"/>
</dbReference>
<protein>
    <submittedName>
        <fullName evidence="2">Uncharacterized protein</fullName>
    </submittedName>
</protein>
<keyword evidence="3" id="KW-1185">Reference proteome</keyword>
<evidence type="ECO:0000313" key="3">
    <source>
        <dbReference type="Proteomes" id="UP001204142"/>
    </source>
</evidence>
<accession>A0ABT1WF41</accession>
<keyword evidence="1" id="KW-0175">Coiled coil</keyword>
<reference evidence="2 3" key="1">
    <citation type="submission" date="2022-07" db="EMBL/GenBank/DDBJ databases">
        <authorList>
            <person name="Xamxidin M."/>
            <person name="Wu M."/>
        </authorList>
    </citation>
    <scope>NUCLEOTIDE SEQUENCE [LARGE SCALE GENOMIC DNA]</scope>
    <source>
        <strain evidence="2 3">NBRC 111650</strain>
    </source>
</reference>
<sequence>MRAMDCPLLQIEQIMFENQVLTRHLAKIQERCATLLSQRVREINQLNQVIEFLSDELRQRDQRICFLETKLQSLRLAISPALEPVMDDQRRE</sequence>
<comment type="caution">
    <text evidence="2">The sequence shown here is derived from an EMBL/GenBank/DDBJ whole genome shotgun (WGS) entry which is preliminary data.</text>
</comment>
<gene>
    <name evidence="2" type="ORF">NQT62_06790</name>
</gene>
<organism evidence="2 3">
    <name type="scientific">Limnobacter humi</name>
    <dbReference type="NCBI Taxonomy" id="1778671"/>
    <lineage>
        <taxon>Bacteria</taxon>
        <taxon>Pseudomonadati</taxon>
        <taxon>Pseudomonadota</taxon>
        <taxon>Betaproteobacteria</taxon>
        <taxon>Burkholderiales</taxon>
        <taxon>Burkholderiaceae</taxon>
        <taxon>Limnobacter</taxon>
    </lineage>
</organism>
<evidence type="ECO:0000256" key="1">
    <source>
        <dbReference type="SAM" id="Coils"/>
    </source>
</evidence>
<evidence type="ECO:0000313" key="2">
    <source>
        <dbReference type="EMBL" id="MCQ8896143.1"/>
    </source>
</evidence>
<dbReference type="EMBL" id="JANIGO010000002">
    <property type="protein sequence ID" value="MCQ8896143.1"/>
    <property type="molecule type" value="Genomic_DNA"/>
</dbReference>
<name>A0ABT1WF41_9BURK</name>